<dbReference type="AlphaFoldDB" id="A0AAF0AW13"/>
<dbReference type="RefSeq" id="XP_056038419.1">
    <property type="nucleotide sequence ID" value="XM_056181654.1"/>
</dbReference>
<evidence type="ECO:0000256" key="7">
    <source>
        <dbReference type="SAM" id="MobiDB-lite"/>
    </source>
</evidence>
<feature type="domain" description="MSP" evidence="9">
    <location>
        <begin position="1"/>
        <end position="121"/>
    </location>
</feature>
<dbReference type="InterPro" id="IPR013783">
    <property type="entry name" value="Ig-like_fold"/>
</dbReference>
<dbReference type="GO" id="GO:0090158">
    <property type="term" value="P:endoplasmic reticulum membrane organization"/>
    <property type="evidence" value="ECO:0007669"/>
    <property type="project" value="TreeGrafter"/>
</dbReference>
<protein>
    <submittedName>
        <fullName evidence="10">VAP family protein Scs22</fullName>
    </submittedName>
</protein>
<dbReference type="EMBL" id="CP115612">
    <property type="protein sequence ID" value="WBW74176.1"/>
    <property type="molecule type" value="Genomic_DNA"/>
</dbReference>
<dbReference type="GO" id="GO:0160219">
    <property type="term" value="C:cortical endoplasmic reticulum membrane"/>
    <property type="evidence" value="ECO:0007669"/>
    <property type="project" value="UniProtKB-ARBA"/>
</dbReference>
<evidence type="ECO:0000256" key="1">
    <source>
        <dbReference type="ARBA" id="ARBA00004163"/>
    </source>
</evidence>
<dbReference type="GeneID" id="80876343"/>
<feature type="transmembrane region" description="Helical" evidence="8">
    <location>
        <begin position="280"/>
        <end position="298"/>
    </location>
</feature>
<dbReference type="InterPro" id="IPR008962">
    <property type="entry name" value="PapD-like_sf"/>
</dbReference>
<evidence type="ECO:0000313" key="10">
    <source>
        <dbReference type="EMBL" id="WBW74176.1"/>
    </source>
</evidence>
<keyword evidence="5 8" id="KW-1133">Transmembrane helix</keyword>
<keyword evidence="6 8" id="KW-0472">Membrane</keyword>
<dbReference type="GO" id="GO:0001786">
    <property type="term" value="F:phosphatidylserine binding"/>
    <property type="evidence" value="ECO:0007669"/>
    <property type="project" value="UniProtKB-ARBA"/>
</dbReference>
<dbReference type="GO" id="GO:0160214">
    <property type="term" value="F:endoplasmic reticulum-plasma membrane adaptor activity"/>
    <property type="evidence" value="ECO:0007669"/>
    <property type="project" value="UniProtKB-ARBA"/>
</dbReference>
<dbReference type="GO" id="GO:0061817">
    <property type="term" value="P:endoplasmic reticulum-plasma membrane tethering"/>
    <property type="evidence" value="ECO:0007669"/>
    <property type="project" value="UniProtKB-ARBA"/>
</dbReference>
<feature type="region of interest" description="Disordered" evidence="7">
    <location>
        <begin position="130"/>
        <end position="268"/>
    </location>
</feature>
<dbReference type="InterPro" id="IPR000535">
    <property type="entry name" value="MSP_dom"/>
</dbReference>
<evidence type="ECO:0000313" key="11">
    <source>
        <dbReference type="Proteomes" id="UP001212411"/>
    </source>
</evidence>
<evidence type="ECO:0000256" key="5">
    <source>
        <dbReference type="ARBA" id="ARBA00022989"/>
    </source>
</evidence>
<gene>
    <name evidence="10" type="primary">scs22</name>
    <name evidence="10" type="ORF">SOMG_02863</name>
</gene>
<keyword evidence="3 8" id="KW-0812">Transmembrane</keyword>
<dbReference type="PANTHER" id="PTHR10809:SF6">
    <property type="entry name" value="AT11025P-RELATED"/>
    <property type="match status" value="1"/>
</dbReference>
<evidence type="ECO:0000256" key="3">
    <source>
        <dbReference type="ARBA" id="ARBA00022692"/>
    </source>
</evidence>
<dbReference type="GO" id="GO:0035091">
    <property type="term" value="F:phosphatidylinositol binding"/>
    <property type="evidence" value="ECO:0007669"/>
    <property type="project" value="UniProtKB-ARBA"/>
</dbReference>
<comment type="subcellular location">
    <subcellularLocation>
        <location evidence="1">Endoplasmic reticulum membrane</location>
        <topology evidence="1">Single-pass type IV membrane protein</topology>
    </subcellularLocation>
</comment>
<dbReference type="PIRSF" id="PIRSF019693">
    <property type="entry name" value="VAMP-associated"/>
    <property type="match status" value="1"/>
</dbReference>
<dbReference type="GO" id="GO:0140506">
    <property type="term" value="F:endoplasmic reticulum-autophagosome adaptor activity"/>
    <property type="evidence" value="ECO:0007669"/>
    <property type="project" value="UniProtKB-ARBA"/>
</dbReference>
<dbReference type="GO" id="GO:0033149">
    <property type="term" value="F:FFAT motif binding"/>
    <property type="evidence" value="ECO:0007669"/>
    <property type="project" value="TreeGrafter"/>
</dbReference>
<dbReference type="GO" id="GO:1902647">
    <property type="term" value="P:negative regulation of 1-phosphatidyl-1D-myo-inositol 4,5-bisphosphate biosynthetic process"/>
    <property type="evidence" value="ECO:0007669"/>
    <property type="project" value="UniProtKB-ARBA"/>
</dbReference>
<evidence type="ECO:0000256" key="8">
    <source>
        <dbReference type="SAM" id="Phobius"/>
    </source>
</evidence>
<reference evidence="10 11" key="1">
    <citation type="journal article" date="2023" name="G3 (Bethesda)">
        <title>A high-quality reference genome for the fission yeast Schizosaccharomyces osmophilus.</title>
        <authorList>
            <person name="Jia G.S."/>
            <person name="Zhang W.C."/>
            <person name="Liang Y."/>
            <person name="Liu X.H."/>
            <person name="Rhind N."/>
            <person name="Pidoux A."/>
            <person name="Brysch-Herzberg M."/>
            <person name="Du L.L."/>
        </authorList>
    </citation>
    <scope>NUCLEOTIDE SEQUENCE [LARGE SCALE GENOMIC DNA]</scope>
    <source>
        <strain evidence="10 11">CBS 15793</strain>
    </source>
</reference>
<dbReference type="InterPro" id="IPR016763">
    <property type="entry name" value="VAP"/>
</dbReference>
<evidence type="ECO:0000256" key="6">
    <source>
        <dbReference type="ARBA" id="ARBA00023136"/>
    </source>
</evidence>
<dbReference type="SUPFAM" id="SSF49354">
    <property type="entry name" value="PapD-like"/>
    <property type="match status" value="1"/>
</dbReference>
<dbReference type="GO" id="GO:0005886">
    <property type="term" value="C:plasma membrane"/>
    <property type="evidence" value="ECO:0007669"/>
    <property type="project" value="TreeGrafter"/>
</dbReference>
<dbReference type="Pfam" id="PF00635">
    <property type="entry name" value="Motile_Sperm"/>
    <property type="match status" value="1"/>
</dbReference>
<evidence type="ECO:0000256" key="2">
    <source>
        <dbReference type="ARBA" id="ARBA00008932"/>
    </source>
</evidence>
<accession>A0AAF0AW13</accession>
<dbReference type="KEGG" id="som:SOMG_02863"/>
<dbReference type="Gene3D" id="2.60.40.10">
    <property type="entry name" value="Immunoglobulins"/>
    <property type="match status" value="1"/>
</dbReference>
<dbReference type="PANTHER" id="PTHR10809">
    <property type="entry name" value="VESICLE-ASSOCIATED MEMBRANE PROTEIN-ASSOCIATED PROTEIN"/>
    <property type="match status" value="1"/>
</dbReference>
<sequence>MSVECKSSIFFPRPLTQLVKRDFQLFNPSPVPIGFKVKTTAPKQYCVRPNGGRIDPHSSASIQVILQPLDHEPAPNAKCRDKFLVQSAELRPELEGVDITEIWNQVRREDIHERKIRCFFGDPSEEEALHRHKNSLSSSAGSAAFVSQGPNPAYGRQAQQPSGNSGPPIVTQPAQTPRSSVDAPGPSTTASKAAPPTYTGEPFAATTNTTHSNTSAPAPAPASNPINPRFQSAVAMSPTEPKSSTTTHFGNTLLPATKSTSTFGRPTSGAKVVPQIHNTVTIQTAVLLAVICFLVGLLF</sequence>
<keyword evidence="4" id="KW-0256">Endoplasmic reticulum</keyword>
<dbReference type="PROSITE" id="PS50202">
    <property type="entry name" value="MSP"/>
    <property type="match status" value="1"/>
</dbReference>
<comment type="similarity">
    <text evidence="2">Belongs to the VAMP-associated protein (VAP) (TC 9.B.17) family.</text>
</comment>
<dbReference type="GO" id="GO:0061709">
    <property type="term" value="P:reticulophagy"/>
    <property type="evidence" value="ECO:0007669"/>
    <property type="project" value="UniProtKB-ARBA"/>
</dbReference>
<feature type="compositionally biased region" description="Low complexity" evidence="7">
    <location>
        <begin position="204"/>
        <end position="228"/>
    </location>
</feature>
<dbReference type="FunFam" id="2.60.40.10:FF:000813">
    <property type="entry name" value="Vesicle-associated protein 1-1"/>
    <property type="match status" value="1"/>
</dbReference>
<name>A0AAF0AW13_9SCHI</name>
<dbReference type="Proteomes" id="UP001212411">
    <property type="component" value="Chromosome 2"/>
</dbReference>
<dbReference type="GO" id="GO:0007009">
    <property type="term" value="P:plasma membrane organization"/>
    <property type="evidence" value="ECO:0007669"/>
    <property type="project" value="UniProtKB-ARBA"/>
</dbReference>
<organism evidence="10 11">
    <name type="scientific">Schizosaccharomyces osmophilus</name>
    <dbReference type="NCBI Taxonomy" id="2545709"/>
    <lineage>
        <taxon>Eukaryota</taxon>
        <taxon>Fungi</taxon>
        <taxon>Dikarya</taxon>
        <taxon>Ascomycota</taxon>
        <taxon>Taphrinomycotina</taxon>
        <taxon>Schizosaccharomycetes</taxon>
        <taxon>Schizosaccharomycetales</taxon>
        <taxon>Schizosaccharomycetaceae</taxon>
        <taxon>Schizosaccharomyces</taxon>
    </lineage>
</organism>
<proteinExistence type="inferred from homology"/>
<evidence type="ECO:0000259" key="9">
    <source>
        <dbReference type="PROSITE" id="PS50202"/>
    </source>
</evidence>
<evidence type="ECO:0000256" key="4">
    <source>
        <dbReference type="ARBA" id="ARBA00022824"/>
    </source>
</evidence>
<dbReference type="GO" id="GO:0051685">
    <property type="term" value="P:maintenance of ER location"/>
    <property type="evidence" value="ECO:0007669"/>
    <property type="project" value="UniProtKB-ARBA"/>
</dbReference>
<keyword evidence="11" id="KW-1185">Reference proteome</keyword>
<feature type="compositionally biased region" description="Polar residues" evidence="7">
    <location>
        <begin position="240"/>
        <end position="250"/>
    </location>
</feature>